<feature type="active site" description="Charge relay system" evidence="11">
    <location>
        <position position="311"/>
    </location>
</feature>
<feature type="chain" id="PRO_5015686521" description="tripeptidyl-peptidase II" evidence="13">
    <location>
        <begin position="20"/>
        <end position="665"/>
    </location>
</feature>
<evidence type="ECO:0000256" key="5">
    <source>
        <dbReference type="ARBA" id="ARBA00022670"/>
    </source>
</evidence>
<keyword evidence="7 11" id="KW-0378">Hydrolase</keyword>
<keyword evidence="10" id="KW-0865">Zymogen</keyword>
<feature type="active site" description="Charge relay system" evidence="11">
    <location>
        <position position="582"/>
    </location>
</feature>
<dbReference type="SUPFAM" id="SSF54897">
    <property type="entry name" value="Protease propeptides/inhibitors"/>
    <property type="match status" value="1"/>
</dbReference>
<keyword evidence="8 11" id="KW-0720">Serine protease</keyword>
<keyword evidence="13" id="KW-0732">Signal</keyword>
<dbReference type="CDD" id="cd04056">
    <property type="entry name" value="Peptidases_S53"/>
    <property type="match status" value="1"/>
</dbReference>
<dbReference type="Gene3D" id="3.40.50.200">
    <property type="entry name" value="Peptidase S8/S53 domain"/>
    <property type="match status" value="1"/>
</dbReference>
<accession>A0A2T3AV05</accession>
<reference evidence="15 16" key="1">
    <citation type="journal article" date="2018" name="New Phytol.">
        <title>Comparative genomics and transcriptomics depict ericoid mycorrhizal fungi as versatile saprotrophs and plant mutualists.</title>
        <authorList>
            <person name="Martino E."/>
            <person name="Morin E."/>
            <person name="Grelet G.A."/>
            <person name="Kuo A."/>
            <person name="Kohler A."/>
            <person name="Daghino S."/>
            <person name="Barry K.W."/>
            <person name="Cichocki N."/>
            <person name="Clum A."/>
            <person name="Dockter R.B."/>
            <person name="Hainaut M."/>
            <person name="Kuo R.C."/>
            <person name="LaButti K."/>
            <person name="Lindahl B.D."/>
            <person name="Lindquist E.A."/>
            <person name="Lipzen A."/>
            <person name="Khouja H.R."/>
            <person name="Magnuson J."/>
            <person name="Murat C."/>
            <person name="Ohm R.A."/>
            <person name="Singer S.W."/>
            <person name="Spatafora J.W."/>
            <person name="Wang M."/>
            <person name="Veneault-Fourrey C."/>
            <person name="Henrissat B."/>
            <person name="Grigoriev I.V."/>
            <person name="Martin F.M."/>
            <person name="Perotto S."/>
        </authorList>
    </citation>
    <scope>NUCLEOTIDE SEQUENCE [LARGE SCALE GENOMIC DNA]</scope>
    <source>
        <strain evidence="15 16">ATCC 22711</strain>
    </source>
</reference>
<dbReference type="EMBL" id="KZ679015">
    <property type="protein sequence ID" value="PSS12499.1"/>
    <property type="molecule type" value="Genomic_DNA"/>
</dbReference>
<dbReference type="InterPro" id="IPR036852">
    <property type="entry name" value="Peptidase_S8/S53_dom_sf"/>
</dbReference>
<dbReference type="OrthoDB" id="409122at2759"/>
<comment type="catalytic activity">
    <reaction evidence="1">
        <text>Release of an N-terminal tripeptide from a polypeptide.</text>
        <dbReference type="EC" id="3.4.14.10"/>
    </reaction>
</comment>
<keyword evidence="9 11" id="KW-0106">Calcium</keyword>
<dbReference type="InterPro" id="IPR050819">
    <property type="entry name" value="Tripeptidyl-peptidase_I"/>
</dbReference>
<keyword evidence="16" id="KW-1185">Reference proteome</keyword>
<keyword evidence="5 11" id="KW-0645">Protease</keyword>
<dbReference type="PROSITE" id="PS51695">
    <property type="entry name" value="SEDOLISIN"/>
    <property type="match status" value="1"/>
</dbReference>
<dbReference type="InterPro" id="IPR000209">
    <property type="entry name" value="Peptidase_S8/S53_dom"/>
</dbReference>
<evidence type="ECO:0000256" key="1">
    <source>
        <dbReference type="ARBA" id="ARBA00001910"/>
    </source>
</evidence>
<evidence type="ECO:0000256" key="6">
    <source>
        <dbReference type="ARBA" id="ARBA00022723"/>
    </source>
</evidence>
<proteinExistence type="predicted"/>
<dbReference type="GO" id="GO:0004252">
    <property type="term" value="F:serine-type endopeptidase activity"/>
    <property type="evidence" value="ECO:0007669"/>
    <property type="project" value="UniProtKB-UniRule"/>
</dbReference>
<feature type="binding site" evidence="11">
    <location>
        <position position="642"/>
    </location>
    <ligand>
        <name>Ca(2+)</name>
        <dbReference type="ChEBI" id="CHEBI:29108"/>
    </ligand>
</feature>
<organism evidence="15 16">
    <name type="scientific">Amorphotheca resinae ATCC 22711</name>
    <dbReference type="NCBI Taxonomy" id="857342"/>
    <lineage>
        <taxon>Eukaryota</taxon>
        <taxon>Fungi</taxon>
        <taxon>Dikarya</taxon>
        <taxon>Ascomycota</taxon>
        <taxon>Pezizomycotina</taxon>
        <taxon>Leotiomycetes</taxon>
        <taxon>Helotiales</taxon>
        <taxon>Amorphothecaceae</taxon>
        <taxon>Amorphotheca</taxon>
    </lineage>
</organism>
<evidence type="ECO:0000256" key="2">
    <source>
        <dbReference type="ARBA" id="ARBA00002451"/>
    </source>
</evidence>
<evidence type="ECO:0000256" key="12">
    <source>
        <dbReference type="SAM" id="MobiDB-lite"/>
    </source>
</evidence>
<dbReference type="InterPro" id="IPR030400">
    <property type="entry name" value="Sedolisin_dom"/>
</dbReference>
<feature type="binding site" evidence="11">
    <location>
        <position position="624"/>
    </location>
    <ligand>
        <name>Ca(2+)</name>
        <dbReference type="ChEBI" id="CHEBI:29108"/>
    </ligand>
</feature>
<dbReference type="PANTHER" id="PTHR14218">
    <property type="entry name" value="PROTEASE S8 TRIPEPTIDYL PEPTIDASE I CLN2"/>
    <property type="match status" value="1"/>
</dbReference>
<evidence type="ECO:0000259" key="14">
    <source>
        <dbReference type="PROSITE" id="PS51695"/>
    </source>
</evidence>
<evidence type="ECO:0000256" key="11">
    <source>
        <dbReference type="PROSITE-ProRule" id="PRU01032"/>
    </source>
</evidence>
<evidence type="ECO:0000256" key="9">
    <source>
        <dbReference type="ARBA" id="ARBA00022837"/>
    </source>
</evidence>
<protein>
    <recommendedName>
        <fullName evidence="4">tripeptidyl-peptidase II</fullName>
        <ecNumber evidence="4">3.4.14.10</ecNumber>
    </recommendedName>
</protein>
<feature type="domain" description="Peptidase S53" evidence="14">
    <location>
        <begin position="232"/>
        <end position="664"/>
    </location>
</feature>
<dbReference type="GO" id="GO:0008240">
    <property type="term" value="F:tripeptidyl-peptidase activity"/>
    <property type="evidence" value="ECO:0007669"/>
    <property type="project" value="UniProtKB-EC"/>
</dbReference>
<feature type="active site" description="Charge relay system" evidence="11">
    <location>
        <position position="307"/>
    </location>
</feature>
<dbReference type="GO" id="GO:0046872">
    <property type="term" value="F:metal ion binding"/>
    <property type="evidence" value="ECO:0007669"/>
    <property type="project" value="UniProtKB-UniRule"/>
</dbReference>
<dbReference type="SUPFAM" id="SSF52743">
    <property type="entry name" value="Subtilisin-like"/>
    <property type="match status" value="1"/>
</dbReference>
<evidence type="ECO:0000256" key="10">
    <source>
        <dbReference type="ARBA" id="ARBA00023145"/>
    </source>
</evidence>
<feature type="signal peptide" evidence="13">
    <location>
        <begin position="1"/>
        <end position="19"/>
    </location>
</feature>
<dbReference type="Pfam" id="PF09286">
    <property type="entry name" value="Pro-kuma_activ"/>
    <property type="match status" value="1"/>
</dbReference>
<dbReference type="PANTHER" id="PTHR14218:SF19">
    <property type="entry name" value="SERINE PROTEASE AORO, PUTATIVE (AFU_ORTHOLOGUE AFUA_6G10250)-RELATED"/>
    <property type="match status" value="1"/>
</dbReference>
<comment type="subcellular location">
    <subcellularLocation>
        <location evidence="3">Secreted</location>
        <location evidence="3">Extracellular space</location>
    </subcellularLocation>
</comment>
<gene>
    <name evidence="15" type="ORF">M430DRAFT_106971</name>
</gene>
<dbReference type="InterPro" id="IPR015366">
    <property type="entry name" value="S53_propep"/>
</dbReference>
<dbReference type="Proteomes" id="UP000241818">
    <property type="component" value="Unassembled WGS sequence"/>
</dbReference>
<comment type="cofactor">
    <cofactor evidence="11">
        <name>Ca(2+)</name>
        <dbReference type="ChEBI" id="CHEBI:29108"/>
    </cofactor>
    <text evidence="11">Binds 1 Ca(2+) ion per subunit.</text>
</comment>
<dbReference type="AlphaFoldDB" id="A0A2T3AV05"/>
<evidence type="ECO:0000313" key="15">
    <source>
        <dbReference type="EMBL" id="PSS12499.1"/>
    </source>
</evidence>
<evidence type="ECO:0000313" key="16">
    <source>
        <dbReference type="Proteomes" id="UP000241818"/>
    </source>
</evidence>
<dbReference type="GeneID" id="36569200"/>
<dbReference type="CDD" id="cd11377">
    <property type="entry name" value="Pro-peptidase_S53"/>
    <property type="match status" value="1"/>
</dbReference>
<feature type="region of interest" description="Disordered" evidence="12">
    <location>
        <begin position="188"/>
        <end position="208"/>
    </location>
</feature>
<comment type="function">
    <text evidence="2">Secreted tripeptidyl-peptidase which degrades proteins at acidic pHs and is involved in virulence.</text>
</comment>
<feature type="binding site" evidence="11">
    <location>
        <position position="623"/>
    </location>
    <ligand>
        <name>Ca(2+)</name>
        <dbReference type="ChEBI" id="CHEBI:29108"/>
    </ligand>
</feature>
<dbReference type="InParanoid" id="A0A2T3AV05"/>
<feature type="binding site" evidence="11">
    <location>
        <position position="644"/>
    </location>
    <ligand>
        <name>Ca(2+)</name>
        <dbReference type="ChEBI" id="CHEBI:29108"/>
    </ligand>
</feature>
<evidence type="ECO:0000256" key="8">
    <source>
        <dbReference type="ARBA" id="ARBA00022825"/>
    </source>
</evidence>
<dbReference type="EC" id="3.4.14.10" evidence="4"/>
<name>A0A2T3AV05_AMORE</name>
<evidence type="ECO:0000256" key="7">
    <source>
        <dbReference type="ARBA" id="ARBA00022801"/>
    </source>
</evidence>
<dbReference type="STRING" id="857342.A0A2T3AV05"/>
<dbReference type="GO" id="GO:0006508">
    <property type="term" value="P:proteolysis"/>
    <property type="evidence" value="ECO:0007669"/>
    <property type="project" value="UniProtKB-KW"/>
</dbReference>
<dbReference type="Pfam" id="PF00082">
    <property type="entry name" value="Peptidase_S8"/>
    <property type="match status" value="1"/>
</dbReference>
<dbReference type="RefSeq" id="XP_024718497.1">
    <property type="nucleotide sequence ID" value="XM_024861119.1"/>
</dbReference>
<evidence type="ECO:0000256" key="3">
    <source>
        <dbReference type="ARBA" id="ARBA00004239"/>
    </source>
</evidence>
<keyword evidence="6 11" id="KW-0479">Metal-binding</keyword>
<evidence type="ECO:0000256" key="4">
    <source>
        <dbReference type="ARBA" id="ARBA00012462"/>
    </source>
</evidence>
<dbReference type="GO" id="GO:0005576">
    <property type="term" value="C:extracellular region"/>
    <property type="evidence" value="ECO:0007669"/>
    <property type="project" value="UniProtKB-SubCell"/>
</dbReference>
<dbReference type="SMART" id="SM00944">
    <property type="entry name" value="Pro-kuma_activ"/>
    <property type="match status" value="1"/>
</dbReference>
<evidence type="ECO:0000256" key="13">
    <source>
        <dbReference type="SAM" id="SignalP"/>
    </source>
</evidence>
<sequence>MRFFTIAAVAASVALSVQGAAVPSHGAHLAVHERRSVPHREWIKRSRIPSKTKLPVRIGLKQRNLEKGHDYLMDVSHPDSPNYGKHWTSEQVIEAFAPAEETVDAVRDWLVASGISPGRIVHSDNKAWFAFDAFAEEVEQLLHAEYHEYEHLDGDRVAAACDEYHLPTHIQEHIDYITPGVKMITTSRKRSTKRSSIPGKSKGVTPLGAPSTKWPTGFPFNDINSLETCDVLITPACVKALYDIPTNTKATPGNEMGVYEEGDYYDQEDLDLFFQKYTPYIPQGTHPTPNFIDGAEAPVAVADGGGESTLDMELAYPIIFPQSLVLYQTDDYDYAVEYPVEGFGNEFLDALDGSYCTYSAYNETGDDPKLDPVYPDPHPGGYQGQLMCGVYKPTNVISISYGEAEIDLPENYQRRQCNEFLKLGLQGHTFLYSSGDFGVGGYPGDATSSGCLGPDGTIFDPQFPVNCPYVTAVGATKVYPGHSVFEPESAANDLAGAPWARAYSTAGGFSNVYAAPSYQQAALSTYFAEHNPPYPYYEGNASFGANGGVYNRLGRGIPDVSANGDNIAVFLNGNFTINGGTSAATPIFASIITLINEERLALGKSPVGFINPALYSNPWVMTDITNGSNPNCHSDGFSAVPGWDPVTGLGTPNFPRMLEMFLSLP</sequence>